<protein>
    <submittedName>
        <fullName evidence="6">Aspartate aminotransferase family protein</fullName>
    </submittedName>
</protein>
<dbReference type="Gene3D" id="3.40.640.10">
    <property type="entry name" value="Type I PLP-dependent aspartate aminotransferase-like (Major domain)"/>
    <property type="match status" value="1"/>
</dbReference>
<evidence type="ECO:0000256" key="5">
    <source>
        <dbReference type="RuleBase" id="RU003560"/>
    </source>
</evidence>
<organism evidence="6 7">
    <name type="scientific">Candidatus Naiadarchaeum limnaeum</name>
    <dbReference type="NCBI Taxonomy" id="2756139"/>
    <lineage>
        <taxon>Archaea</taxon>
        <taxon>Candidatus Undinarchaeota</taxon>
        <taxon>Candidatus Undinarchaeia</taxon>
        <taxon>Candidatus Naiadarchaeales</taxon>
        <taxon>Candidatus Naiadarchaeaceae</taxon>
        <taxon>Candidatus Naiadarchaeum</taxon>
    </lineage>
</organism>
<dbReference type="InterPro" id="IPR015422">
    <property type="entry name" value="PyrdxlP-dep_Trfase_small"/>
</dbReference>
<accession>A0A832XLW2</accession>
<dbReference type="EMBL" id="DVAB01000023">
    <property type="protein sequence ID" value="HIK00413.1"/>
    <property type="molecule type" value="Genomic_DNA"/>
</dbReference>
<evidence type="ECO:0000256" key="2">
    <source>
        <dbReference type="ARBA" id="ARBA00022576"/>
    </source>
</evidence>
<dbReference type="GO" id="GO:0008483">
    <property type="term" value="F:transaminase activity"/>
    <property type="evidence" value="ECO:0007669"/>
    <property type="project" value="UniProtKB-KW"/>
</dbReference>
<evidence type="ECO:0000256" key="4">
    <source>
        <dbReference type="ARBA" id="ARBA00022898"/>
    </source>
</evidence>
<keyword evidence="3" id="KW-0808">Transferase</keyword>
<comment type="caution">
    <text evidence="6">The sequence shown here is derived from an EMBL/GenBank/DDBJ whole genome shotgun (WGS) entry which is preliminary data.</text>
</comment>
<evidence type="ECO:0000313" key="6">
    <source>
        <dbReference type="EMBL" id="HIK00413.1"/>
    </source>
</evidence>
<dbReference type="InterPro" id="IPR015421">
    <property type="entry name" value="PyrdxlP-dep_Trfase_major"/>
</dbReference>
<dbReference type="CDD" id="cd00610">
    <property type="entry name" value="OAT_like"/>
    <property type="match status" value="1"/>
</dbReference>
<dbReference type="Proteomes" id="UP000646946">
    <property type="component" value="Unassembled WGS sequence"/>
</dbReference>
<dbReference type="PANTHER" id="PTHR11986:SF79">
    <property type="entry name" value="ACETYLORNITHINE AMINOTRANSFERASE, MITOCHONDRIAL"/>
    <property type="match status" value="1"/>
</dbReference>
<dbReference type="InterPro" id="IPR050103">
    <property type="entry name" value="Class-III_PLP-dep_AT"/>
</dbReference>
<gene>
    <name evidence="6" type="ORF">H1016_02625</name>
</gene>
<dbReference type="SUPFAM" id="SSF53383">
    <property type="entry name" value="PLP-dependent transferases"/>
    <property type="match status" value="1"/>
</dbReference>
<dbReference type="InterPro" id="IPR005814">
    <property type="entry name" value="Aminotrans_3"/>
</dbReference>
<dbReference type="PIRSF" id="PIRSF000521">
    <property type="entry name" value="Transaminase_4ab_Lys_Orn"/>
    <property type="match status" value="1"/>
</dbReference>
<sequence>MKKAQKILSESKKYRIDVGLSNLAAVKGEGCYLIDVDGKKYLDFHSNVSTNNIGYGNPEVKEVVREYSKKGIYKVDGTLTILEEALVLAKKLSKHLPKNLRKSFFVNSGAEAVENAMKLAYLKKGPLGGVSVKGAFHGRTIGVLSYTSSKAIQKKFFPVLPHHELDFCGEKGYCNFRELEDLISRELTPAFVIIECVQGEGGYRPLSKEFVKYLRKITKEHDIAFIIDEVQAGMGRTGKWWAFEHYNVVPDIMATGKSLQVGATIAGKKYDMAKQERGALGSTWGGGHVIDLAVGAKVIEIIEKKNLVKNAERMGDYMLKHFKEIQLKYPRKIIDVRGKGLMIGVEIDSVKRRKKIIDGAFKNGLLLLGCGEKTIRIAPPLIIDGETADKGIEMIEKLIKKY</sequence>
<dbReference type="PROSITE" id="PS00600">
    <property type="entry name" value="AA_TRANSFER_CLASS_3"/>
    <property type="match status" value="1"/>
</dbReference>
<dbReference type="PANTHER" id="PTHR11986">
    <property type="entry name" value="AMINOTRANSFERASE CLASS III"/>
    <property type="match status" value="1"/>
</dbReference>
<proteinExistence type="inferred from homology"/>
<evidence type="ECO:0000256" key="3">
    <source>
        <dbReference type="ARBA" id="ARBA00022679"/>
    </source>
</evidence>
<dbReference type="Pfam" id="PF00202">
    <property type="entry name" value="Aminotran_3"/>
    <property type="match status" value="1"/>
</dbReference>
<comment type="similarity">
    <text evidence="5">Belongs to the class-III pyridoxal-phosphate-dependent aminotransferase family.</text>
</comment>
<reference evidence="6 7" key="1">
    <citation type="journal article" name="Nat. Commun.">
        <title>Undinarchaeota illuminate DPANN phylogeny and the impact of gene transfer on archaeal evolution.</title>
        <authorList>
            <person name="Dombrowski N."/>
            <person name="Williams T.A."/>
            <person name="Sun J."/>
            <person name="Woodcroft B.J."/>
            <person name="Lee J.H."/>
            <person name="Minh B.Q."/>
            <person name="Rinke C."/>
            <person name="Spang A."/>
        </authorList>
    </citation>
    <scope>NUCLEOTIDE SEQUENCE [LARGE SCALE GENOMIC DNA]</scope>
    <source>
        <strain evidence="6">MAG_bin1129</strain>
    </source>
</reference>
<evidence type="ECO:0000313" key="7">
    <source>
        <dbReference type="Proteomes" id="UP000646946"/>
    </source>
</evidence>
<comment type="cofactor">
    <cofactor evidence="1">
        <name>pyridoxal 5'-phosphate</name>
        <dbReference type="ChEBI" id="CHEBI:597326"/>
    </cofactor>
</comment>
<evidence type="ECO:0000256" key="1">
    <source>
        <dbReference type="ARBA" id="ARBA00001933"/>
    </source>
</evidence>
<dbReference type="InterPro" id="IPR015424">
    <property type="entry name" value="PyrdxlP-dep_Trfase"/>
</dbReference>
<dbReference type="Gene3D" id="3.90.1150.10">
    <property type="entry name" value="Aspartate Aminotransferase, domain 1"/>
    <property type="match status" value="1"/>
</dbReference>
<dbReference type="FunFam" id="3.40.640.10:FF:000004">
    <property type="entry name" value="Acetylornithine aminotransferase"/>
    <property type="match status" value="1"/>
</dbReference>
<dbReference type="GO" id="GO:0042802">
    <property type="term" value="F:identical protein binding"/>
    <property type="evidence" value="ECO:0007669"/>
    <property type="project" value="TreeGrafter"/>
</dbReference>
<name>A0A832XLW2_9ARCH</name>
<keyword evidence="4 5" id="KW-0663">Pyridoxal phosphate</keyword>
<dbReference type="GO" id="GO:0030170">
    <property type="term" value="F:pyridoxal phosphate binding"/>
    <property type="evidence" value="ECO:0007669"/>
    <property type="project" value="InterPro"/>
</dbReference>
<dbReference type="AlphaFoldDB" id="A0A832XLW2"/>
<keyword evidence="7" id="KW-1185">Reference proteome</keyword>
<keyword evidence="2 6" id="KW-0032">Aminotransferase</keyword>
<dbReference type="InterPro" id="IPR049704">
    <property type="entry name" value="Aminotrans_3_PPA_site"/>
</dbReference>